<name>A0A850P7V1_9PROT</name>
<gene>
    <name evidence="6" type="ORF">HUK82_08890</name>
</gene>
<keyword evidence="7" id="KW-1185">Reference proteome</keyword>
<dbReference type="EC" id="2.2.1.7" evidence="6"/>
<dbReference type="SUPFAM" id="SSF52922">
    <property type="entry name" value="TK C-terminal domain-like"/>
    <property type="match status" value="1"/>
</dbReference>
<protein>
    <submittedName>
        <fullName evidence="6">1-deoxy-D-xylulose-5-phosphate synthase</fullName>
        <ecNumber evidence="6">2.2.1.7</ecNumber>
    </submittedName>
</protein>
<feature type="non-terminal residue" evidence="6">
    <location>
        <position position="1"/>
    </location>
</feature>
<keyword evidence="4" id="KW-0786">Thiamine pyrophosphate</keyword>
<evidence type="ECO:0000256" key="1">
    <source>
        <dbReference type="ARBA" id="ARBA00001946"/>
    </source>
</evidence>
<reference evidence="6 7" key="1">
    <citation type="submission" date="2020-06" db="EMBL/GenBank/DDBJ databases">
        <title>Description of novel acetic acid bacteria.</title>
        <authorList>
            <person name="Sombolestani A."/>
        </authorList>
    </citation>
    <scope>NUCLEOTIDE SEQUENCE [LARGE SCALE GENOMIC DNA]</scope>
    <source>
        <strain evidence="6 7">LMG 27010</strain>
    </source>
</reference>
<dbReference type="GO" id="GO:0008661">
    <property type="term" value="F:1-deoxy-D-xylulose-5-phosphate synthase activity"/>
    <property type="evidence" value="ECO:0007669"/>
    <property type="project" value="UniProtKB-EC"/>
</dbReference>
<keyword evidence="3 6" id="KW-0808">Transferase</keyword>
<organism evidence="6 7">
    <name type="scientific">Ameyamaea chiangmaiensis</name>
    <dbReference type="NCBI Taxonomy" id="442969"/>
    <lineage>
        <taxon>Bacteria</taxon>
        <taxon>Pseudomonadati</taxon>
        <taxon>Pseudomonadota</taxon>
        <taxon>Alphaproteobacteria</taxon>
        <taxon>Acetobacterales</taxon>
        <taxon>Acetobacteraceae</taxon>
        <taxon>Ameyamaea</taxon>
    </lineage>
</organism>
<dbReference type="AlphaFoldDB" id="A0A850P7V1"/>
<dbReference type="Gene3D" id="3.40.50.920">
    <property type="match status" value="1"/>
</dbReference>
<dbReference type="Proteomes" id="UP000585665">
    <property type="component" value="Unassembled WGS sequence"/>
</dbReference>
<dbReference type="RefSeq" id="WP_305144403.1">
    <property type="nucleotide sequence ID" value="NZ_JABXXR010000057.1"/>
</dbReference>
<dbReference type="GO" id="GO:0016114">
    <property type="term" value="P:terpenoid biosynthetic process"/>
    <property type="evidence" value="ECO:0007669"/>
    <property type="project" value="InterPro"/>
</dbReference>
<evidence type="ECO:0000259" key="5">
    <source>
        <dbReference type="Pfam" id="PF02780"/>
    </source>
</evidence>
<dbReference type="PANTHER" id="PTHR43322">
    <property type="entry name" value="1-D-DEOXYXYLULOSE 5-PHOSPHATE SYNTHASE-RELATED"/>
    <property type="match status" value="1"/>
</dbReference>
<dbReference type="InterPro" id="IPR033248">
    <property type="entry name" value="Transketolase_C"/>
</dbReference>
<comment type="cofactor">
    <cofactor evidence="1">
        <name>Mg(2+)</name>
        <dbReference type="ChEBI" id="CHEBI:18420"/>
    </cofactor>
</comment>
<proteinExistence type="predicted"/>
<evidence type="ECO:0000256" key="3">
    <source>
        <dbReference type="ARBA" id="ARBA00022679"/>
    </source>
</evidence>
<dbReference type="Pfam" id="PF02780">
    <property type="entry name" value="Transketolase_C"/>
    <property type="match status" value="1"/>
</dbReference>
<evidence type="ECO:0000256" key="2">
    <source>
        <dbReference type="ARBA" id="ARBA00011738"/>
    </source>
</evidence>
<comment type="subunit">
    <text evidence="2">Homodimer.</text>
</comment>
<feature type="domain" description="Transketolase C-terminal" evidence="5">
    <location>
        <begin position="1"/>
        <end position="101"/>
    </location>
</feature>
<dbReference type="EMBL" id="JABXXR010000057">
    <property type="protein sequence ID" value="NVN40677.1"/>
    <property type="molecule type" value="Genomic_DNA"/>
</dbReference>
<accession>A0A850P7V1</accession>
<evidence type="ECO:0000313" key="7">
    <source>
        <dbReference type="Proteomes" id="UP000585665"/>
    </source>
</evidence>
<comment type="caution">
    <text evidence="6">The sequence shown here is derived from an EMBL/GenBank/DDBJ whole genome shotgun (WGS) entry which is preliminary data.</text>
</comment>
<evidence type="ECO:0000313" key="6">
    <source>
        <dbReference type="EMBL" id="NVN40677.1"/>
    </source>
</evidence>
<evidence type="ECO:0000256" key="4">
    <source>
        <dbReference type="ARBA" id="ARBA00023052"/>
    </source>
</evidence>
<sequence>EALKAADQLAARGLAPTVVDARFAKPLDTALIDQLARNHAVLITLEEGAEGGFGAYVMHHLARTGLLDRVRFRPMTLPDTFIDHNTPDEQYNQAGLNAAHIVATAVSALGAAGGSRQSA</sequence>
<dbReference type="PANTHER" id="PTHR43322:SF5">
    <property type="entry name" value="1-DEOXY-D-XYLULOSE-5-PHOSPHATE SYNTHASE, CHLOROPLASTIC"/>
    <property type="match status" value="1"/>
</dbReference>
<dbReference type="InterPro" id="IPR009014">
    <property type="entry name" value="Transketo_C/PFOR_II"/>
</dbReference>
<dbReference type="InterPro" id="IPR005477">
    <property type="entry name" value="Dxylulose-5-P_synthase"/>
</dbReference>